<evidence type="ECO:0000313" key="2">
    <source>
        <dbReference type="Proteomes" id="UP000276133"/>
    </source>
</evidence>
<name>A0A3M7T421_BRAPC</name>
<comment type="caution">
    <text evidence="1">The sequence shown here is derived from an EMBL/GenBank/DDBJ whole genome shotgun (WGS) entry which is preliminary data.</text>
</comment>
<keyword evidence="2" id="KW-1185">Reference proteome</keyword>
<sequence length="86" mass="10278">MSIALHGVKLRHIKIKVWFNLDHFNQKFFGILNLYNFNKISGQIEVHDQIHNLDIKMWILNLSIIYSKIIFGWTLIQIKYSNEFSS</sequence>
<evidence type="ECO:0000313" key="1">
    <source>
        <dbReference type="EMBL" id="RNA42659.1"/>
    </source>
</evidence>
<reference evidence="1 2" key="1">
    <citation type="journal article" date="2018" name="Sci. Rep.">
        <title>Genomic signatures of local adaptation to the degree of environmental predictability in rotifers.</title>
        <authorList>
            <person name="Franch-Gras L."/>
            <person name="Hahn C."/>
            <person name="Garcia-Roger E.M."/>
            <person name="Carmona M.J."/>
            <person name="Serra M."/>
            <person name="Gomez A."/>
        </authorList>
    </citation>
    <scope>NUCLEOTIDE SEQUENCE [LARGE SCALE GENOMIC DNA]</scope>
    <source>
        <strain evidence="1">HYR1</strain>
    </source>
</reference>
<dbReference type="EMBL" id="REGN01000333">
    <property type="protein sequence ID" value="RNA42659.1"/>
    <property type="molecule type" value="Genomic_DNA"/>
</dbReference>
<proteinExistence type="predicted"/>
<organism evidence="1 2">
    <name type="scientific">Brachionus plicatilis</name>
    <name type="common">Marine rotifer</name>
    <name type="synonym">Brachionus muelleri</name>
    <dbReference type="NCBI Taxonomy" id="10195"/>
    <lineage>
        <taxon>Eukaryota</taxon>
        <taxon>Metazoa</taxon>
        <taxon>Spiralia</taxon>
        <taxon>Gnathifera</taxon>
        <taxon>Rotifera</taxon>
        <taxon>Eurotatoria</taxon>
        <taxon>Monogononta</taxon>
        <taxon>Pseudotrocha</taxon>
        <taxon>Ploima</taxon>
        <taxon>Brachionidae</taxon>
        <taxon>Brachionus</taxon>
    </lineage>
</organism>
<protein>
    <submittedName>
        <fullName evidence="1">Uncharacterized protein</fullName>
    </submittedName>
</protein>
<dbReference type="AlphaFoldDB" id="A0A3M7T421"/>
<accession>A0A3M7T421</accession>
<gene>
    <name evidence="1" type="ORF">BpHYR1_026231</name>
</gene>
<dbReference type="Proteomes" id="UP000276133">
    <property type="component" value="Unassembled WGS sequence"/>
</dbReference>